<dbReference type="AlphaFoldDB" id="D4H463"/>
<protein>
    <submittedName>
        <fullName evidence="1">Uncharacterized protein</fullName>
    </submittedName>
</protein>
<evidence type="ECO:0000313" key="1">
    <source>
        <dbReference type="EMBL" id="ADD67374.1"/>
    </source>
</evidence>
<dbReference type="eggNOG" id="COG0610">
    <property type="taxonomic scope" value="Bacteria"/>
</dbReference>
<name>D4H463_DENA2</name>
<dbReference type="EMBL" id="CP001968">
    <property type="protein sequence ID" value="ADD67374.1"/>
    <property type="molecule type" value="Genomic_DNA"/>
</dbReference>
<dbReference type="PaxDb" id="522772-Dacet_0577"/>
<accession>D4H463</accession>
<evidence type="ECO:0000313" key="2">
    <source>
        <dbReference type="Proteomes" id="UP000002012"/>
    </source>
</evidence>
<dbReference type="Proteomes" id="UP000002012">
    <property type="component" value="Chromosome"/>
</dbReference>
<dbReference type="HOGENOM" id="CLU_144048_1_0_0"/>
<dbReference type="STRING" id="522772.Dacet_0577"/>
<reference evidence="1 2" key="1">
    <citation type="journal article" date="2010" name="Stand. Genomic Sci.">
        <title>Complete genome sequence of Denitrovibrio acetiphilus type strain (N2460).</title>
        <authorList>
            <person name="Kiss H."/>
            <person name="Lang E."/>
            <person name="Lapidus A."/>
            <person name="Copeland A."/>
            <person name="Nolan M."/>
            <person name="Glavina Del Rio T."/>
            <person name="Chen F."/>
            <person name="Lucas S."/>
            <person name="Tice H."/>
            <person name="Cheng J.F."/>
            <person name="Han C."/>
            <person name="Goodwin L."/>
            <person name="Pitluck S."/>
            <person name="Liolios K."/>
            <person name="Pati A."/>
            <person name="Ivanova N."/>
            <person name="Mavromatis K."/>
            <person name="Chen A."/>
            <person name="Palaniappan K."/>
            <person name="Land M."/>
            <person name="Hauser L."/>
            <person name="Chang Y.J."/>
            <person name="Jeffries C.D."/>
            <person name="Detter J.C."/>
            <person name="Brettin T."/>
            <person name="Spring S."/>
            <person name="Rohde M."/>
            <person name="Goker M."/>
            <person name="Woyke T."/>
            <person name="Bristow J."/>
            <person name="Eisen J.A."/>
            <person name="Markowitz V."/>
            <person name="Hugenholtz P."/>
            <person name="Kyrpides N.C."/>
            <person name="Klenk H.P."/>
        </authorList>
    </citation>
    <scope>NUCLEOTIDE SEQUENCE [LARGE SCALE GENOMIC DNA]</scope>
    <source>
        <strain evidence="2">DSM 12809 / NBRC 114555 / N2460</strain>
    </source>
</reference>
<sequence length="139" mass="15335">MFGKDDIVFSYTRSDAIADGVLVDVTDYTPEGEHVTLVRQAGFKIPVALTRAVYDSCVALPEEYEGLDDITGRLWDILFCMRMAAERNKQAAGVRFKVSVRDIAGKHDSGTQRVHELVSVIGPGDDANPVITIMYPNED</sequence>
<gene>
    <name evidence="1" type="ordered locus">Dacet_0577</name>
</gene>
<dbReference type="InParanoid" id="D4H463"/>
<dbReference type="Pfam" id="PF20213">
    <property type="entry name" value="DUF6573"/>
    <property type="match status" value="1"/>
</dbReference>
<dbReference type="OrthoDB" id="4556966at2"/>
<dbReference type="KEGG" id="dap:Dacet_0577"/>
<proteinExistence type="predicted"/>
<dbReference type="InterPro" id="IPR046480">
    <property type="entry name" value="DUF6573"/>
</dbReference>
<keyword evidence="2" id="KW-1185">Reference proteome</keyword>
<organism evidence="1 2">
    <name type="scientific">Denitrovibrio acetiphilus (strain DSM 12809 / NBRC 114555 / N2460)</name>
    <dbReference type="NCBI Taxonomy" id="522772"/>
    <lineage>
        <taxon>Bacteria</taxon>
        <taxon>Pseudomonadati</taxon>
        <taxon>Deferribacterota</taxon>
        <taxon>Deferribacteres</taxon>
        <taxon>Deferribacterales</taxon>
        <taxon>Geovibrionaceae</taxon>
        <taxon>Denitrovibrio</taxon>
    </lineage>
</organism>